<dbReference type="Proteomes" id="UP001162030">
    <property type="component" value="Chromosome"/>
</dbReference>
<evidence type="ECO:0008006" key="3">
    <source>
        <dbReference type="Google" id="ProtNLM"/>
    </source>
</evidence>
<sequence length="393" mass="45884">MLDVGKRAMYAYVDETGNTGPNIFDPEQPVFMTAALITKTNFDLVHKKEVARIARIVGETELHANVIGIDRIEQVAGELLALFKRSDARFFVSRIEKRYLAATKFVDTLFDSFENKAVPWHVYNMRPMRLLLVFKVASILTEDTAKKFWESILEKREQRAYEIFIESLQELRENVIDLPDQRSRQLITEAIDWATQNPEAIYIHTNSKAARLGHLPNLAVFPNLLDGIEQRSKLWKRKVVEIVHDRQSQFQGTLRDWHELYKNAAPDVITWTMGEKYTLRRVEGSEFRVSSAHESAGIQAIDAVLWLFKRVIEEKPLGYRSARLMNHVFKRAYQNDLSFDAVGRWLEGFFADLYSRPFTEEHQKRAEEYGRLAEQRRQEEMLHYAQEKLSESI</sequence>
<accession>A0ABN8WZZ9</accession>
<keyword evidence="2" id="KW-1185">Reference proteome</keyword>
<evidence type="ECO:0000313" key="1">
    <source>
        <dbReference type="EMBL" id="CAI8786584.1"/>
    </source>
</evidence>
<evidence type="ECO:0000313" key="2">
    <source>
        <dbReference type="Proteomes" id="UP001162030"/>
    </source>
</evidence>
<name>A0ABN8WZZ9_9GAMM</name>
<dbReference type="InterPro" id="IPR024524">
    <property type="entry name" value="DUF3800"/>
</dbReference>
<proteinExistence type="predicted"/>
<dbReference type="EMBL" id="OX458333">
    <property type="protein sequence ID" value="CAI8786584.1"/>
    <property type="molecule type" value="Genomic_DNA"/>
</dbReference>
<dbReference type="Pfam" id="PF12686">
    <property type="entry name" value="DUF3800"/>
    <property type="match status" value="1"/>
</dbReference>
<gene>
    <name evidence="1" type="ORF">MSZNOR_1323</name>
</gene>
<organism evidence="1 2">
    <name type="scientific">Methylocaldum szegediense</name>
    <dbReference type="NCBI Taxonomy" id="73780"/>
    <lineage>
        <taxon>Bacteria</taxon>
        <taxon>Pseudomonadati</taxon>
        <taxon>Pseudomonadota</taxon>
        <taxon>Gammaproteobacteria</taxon>
        <taxon>Methylococcales</taxon>
        <taxon>Methylococcaceae</taxon>
        <taxon>Methylocaldum</taxon>
    </lineage>
</organism>
<reference evidence="1 2" key="1">
    <citation type="submission" date="2023-03" db="EMBL/GenBank/DDBJ databases">
        <authorList>
            <person name="Pearce D."/>
        </authorList>
    </citation>
    <scope>NUCLEOTIDE SEQUENCE [LARGE SCALE GENOMIC DNA]</scope>
    <source>
        <strain evidence="1">Msz</strain>
    </source>
</reference>
<protein>
    <recommendedName>
        <fullName evidence="3">DUF3800 domain-containing protein</fullName>
    </recommendedName>
</protein>